<organism evidence="2 3">
    <name type="scientific">Niveomyces insectorum RCEF 264</name>
    <dbReference type="NCBI Taxonomy" id="1081102"/>
    <lineage>
        <taxon>Eukaryota</taxon>
        <taxon>Fungi</taxon>
        <taxon>Dikarya</taxon>
        <taxon>Ascomycota</taxon>
        <taxon>Pezizomycotina</taxon>
        <taxon>Sordariomycetes</taxon>
        <taxon>Hypocreomycetidae</taxon>
        <taxon>Hypocreales</taxon>
        <taxon>Cordycipitaceae</taxon>
        <taxon>Niveomyces</taxon>
    </lineage>
</organism>
<comment type="caution">
    <text evidence="2">The sequence shown here is derived from an EMBL/GenBank/DDBJ whole genome shotgun (WGS) entry which is preliminary data.</text>
</comment>
<keyword evidence="3" id="KW-1185">Reference proteome</keyword>
<proteinExistence type="predicted"/>
<name>A0A167XPQ6_9HYPO</name>
<dbReference type="EMBL" id="AZHD01000003">
    <property type="protein sequence ID" value="OAA65234.1"/>
    <property type="molecule type" value="Genomic_DNA"/>
</dbReference>
<evidence type="ECO:0000313" key="3">
    <source>
        <dbReference type="Proteomes" id="UP000076874"/>
    </source>
</evidence>
<reference evidence="2 3" key="1">
    <citation type="journal article" date="2016" name="Genome Biol. Evol.">
        <title>Divergent and convergent evolution of fungal pathogenicity.</title>
        <authorList>
            <person name="Shang Y."/>
            <person name="Xiao G."/>
            <person name="Zheng P."/>
            <person name="Cen K."/>
            <person name="Zhan S."/>
            <person name="Wang C."/>
        </authorList>
    </citation>
    <scope>NUCLEOTIDE SEQUENCE [LARGE SCALE GENOMIC DNA]</scope>
    <source>
        <strain evidence="2 3">RCEF 264</strain>
    </source>
</reference>
<sequence>MSITEMRVARIKELEREIEDKIAWITTQRNILEEQKAIVRNMDPDIMNALSASASEATEKRDKGEAVSIAESLERIQNTIRDMDDAVDNAEKELEELKKEKQQLEDYTKGI</sequence>
<dbReference type="AlphaFoldDB" id="A0A167XPQ6"/>
<accession>A0A167XPQ6</accession>
<protein>
    <submittedName>
        <fullName evidence="2">Uncharacterized protein</fullName>
    </submittedName>
</protein>
<dbReference type="Proteomes" id="UP000076874">
    <property type="component" value="Unassembled WGS sequence"/>
</dbReference>
<keyword evidence="1" id="KW-0175">Coiled coil</keyword>
<evidence type="ECO:0000313" key="2">
    <source>
        <dbReference type="EMBL" id="OAA65234.1"/>
    </source>
</evidence>
<evidence type="ECO:0000256" key="1">
    <source>
        <dbReference type="SAM" id="Coils"/>
    </source>
</evidence>
<gene>
    <name evidence="2" type="ORF">SPI_02021</name>
</gene>
<feature type="coiled-coil region" evidence="1">
    <location>
        <begin position="73"/>
        <end position="110"/>
    </location>
</feature>